<evidence type="ECO:0000313" key="5">
    <source>
        <dbReference type="EMBL" id="MBF1446953.1"/>
    </source>
</evidence>
<keyword evidence="2" id="KW-0805">Transcription regulation</keyword>
<organism evidence="5 6">
    <name type="scientific">Prevotella nigrescens</name>
    <dbReference type="NCBI Taxonomy" id="28133"/>
    <lineage>
        <taxon>Bacteria</taxon>
        <taxon>Pseudomonadati</taxon>
        <taxon>Bacteroidota</taxon>
        <taxon>Bacteroidia</taxon>
        <taxon>Bacteroidales</taxon>
        <taxon>Prevotellaceae</taxon>
        <taxon>Prevotella</taxon>
    </lineage>
</organism>
<dbReference type="PANTHER" id="PTHR30265">
    <property type="entry name" value="RHO-INTERACTING TRANSCRIPTION TERMINATION FACTOR NUSG"/>
    <property type="match status" value="1"/>
</dbReference>
<feature type="domain" description="NusG-like N-terminal" evidence="4">
    <location>
        <begin position="52"/>
        <end position="114"/>
    </location>
</feature>
<dbReference type="CDD" id="cd09895">
    <property type="entry name" value="NGN_SP_UpxY"/>
    <property type="match status" value="1"/>
</dbReference>
<name>A0A9D5WVC6_9BACT</name>
<dbReference type="SUPFAM" id="SSF50104">
    <property type="entry name" value="Translation proteins SH3-like domain"/>
    <property type="match status" value="1"/>
</dbReference>
<dbReference type="NCBIfam" id="NF033644">
    <property type="entry name" value="antiterm_UpxY"/>
    <property type="match status" value="1"/>
</dbReference>
<protein>
    <submittedName>
        <fullName evidence="5">UpxY family transcription antiterminator</fullName>
    </submittedName>
</protein>
<evidence type="ECO:0000259" key="4">
    <source>
        <dbReference type="Pfam" id="PF02357"/>
    </source>
</evidence>
<dbReference type="InterPro" id="IPR006645">
    <property type="entry name" value="NGN-like_dom"/>
</dbReference>
<proteinExistence type="predicted"/>
<dbReference type="Proteomes" id="UP000787419">
    <property type="component" value="Unassembled WGS sequence"/>
</dbReference>
<keyword evidence="3" id="KW-0804">Transcription</keyword>
<reference evidence="5" key="1">
    <citation type="submission" date="2020-04" db="EMBL/GenBank/DDBJ databases">
        <title>Deep metagenomics examines the oral microbiome during advanced dental caries in children, revealing novel taxa and co-occurrences with host molecules.</title>
        <authorList>
            <person name="Baker J.L."/>
            <person name="Morton J.T."/>
            <person name="Dinis M."/>
            <person name="Alvarez R."/>
            <person name="Tran N.C."/>
            <person name="Knight R."/>
            <person name="Edlund A."/>
        </authorList>
    </citation>
    <scope>NUCLEOTIDE SEQUENCE</scope>
    <source>
        <strain evidence="5">JCVI_32_bin.50</strain>
    </source>
</reference>
<evidence type="ECO:0000256" key="3">
    <source>
        <dbReference type="ARBA" id="ARBA00023163"/>
    </source>
</evidence>
<dbReference type="GO" id="GO:0031564">
    <property type="term" value="P:transcription antitermination"/>
    <property type="evidence" value="ECO:0007669"/>
    <property type="project" value="UniProtKB-KW"/>
</dbReference>
<evidence type="ECO:0000313" key="6">
    <source>
        <dbReference type="Proteomes" id="UP000787419"/>
    </source>
</evidence>
<dbReference type="RefSeq" id="WP_278490142.1">
    <property type="nucleotide sequence ID" value="NZ_JABZTM010000057.1"/>
</dbReference>
<dbReference type="GO" id="GO:0006354">
    <property type="term" value="P:DNA-templated transcription elongation"/>
    <property type="evidence" value="ECO:0007669"/>
    <property type="project" value="InterPro"/>
</dbReference>
<evidence type="ECO:0000256" key="1">
    <source>
        <dbReference type="ARBA" id="ARBA00022814"/>
    </source>
</evidence>
<dbReference type="InterPro" id="IPR043425">
    <property type="entry name" value="NusG-like"/>
</dbReference>
<dbReference type="PANTHER" id="PTHR30265:SF4">
    <property type="entry name" value="KOW MOTIF FAMILY PROTEIN, EXPRESSED"/>
    <property type="match status" value="1"/>
</dbReference>
<dbReference type="EMBL" id="JABZTM010000057">
    <property type="protein sequence ID" value="MBF1446953.1"/>
    <property type="molecule type" value="Genomic_DNA"/>
</dbReference>
<dbReference type="InterPro" id="IPR008991">
    <property type="entry name" value="Translation_prot_SH3-like_sf"/>
</dbReference>
<dbReference type="AlphaFoldDB" id="A0A9D5WVC6"/>
<accession>A0A9D5WVC6</accession>
<comment type="caution">
    <text evidence="5">The sequence shown here is derived from an EMBL/GenBank/DDBJ whole genome shotgun (WGS) entry which is preliminary data.</text>
</comment>
<dbReference type="Gene3D" id="2.30.30.30">
    <property type="match status" value="1"/>
</dbReference>
<sequence length="236" mass="26232">MKEPIMTDASLYNGQKVDTSSECHGARLTSGTSPITINEGGVLVENVPLANKQWFVLRVSYGRVQKAKDTIESNGIECYIPLRYKQIMKKGKKRIVMAPLLLSFVFVNALARDVEKMLSGDKVATFESKPLSSFYYDHTTFRQDAPNLNPALVVSDEAMNNFIKLTSIKSPHIIPVTSPNIQYKLGDNVIITDGDFKGVQGRVARIAGQQRVVVELFEGYLIATAYIPKEAMNRAE</sequence>
<dbReference type="InterPro" id="IPR036735">
    <property type="entry name" value="NGN_dom_sf"/>
</dbReference>
<evidence type="ECO:0000256" key="2">
    <source>
        <dbReference type="ARBA" id="ARBA00023015"/>
    </source>
</evidence>
<dbReference type="InterPro" id="IPR014722">
    <property type="entry name" value="Rib_uL2_dom2"/>
</dbReference>
<dbReference type="SUPFAM" id="SSF82679">
    <property type="entry name" value="N-utilization substance G protein NusG, N-terminal domain"/>
    <property type="match status" value="1"/>
</dbReference>
<gene>
    <name evidence="5" type="ORF">HXN55_06170</name>
</gene>
<dbReference type="Gene3D" id="3.30.70.940">
    <property type="entry name" value="NusG, N-terminal domain"/>
    <property type="match status" value="1"/>
</dbReference>
<keyword evidence="1" id="KW-0889">Transcription antitermination</keyword>
<dbReference type="Pfam" id="PF02357">
    <property type="entry name" value="NusG"/>
    <property type="match status" value="1"/>
</dbReference>